<dbReference type="InterPro" id="IPR011059">
    <property type="entry name" value="Metal-dep_hydrolase_composite"/>
</dbReference>
<dbReference type="InterPro" id="IPR013108">
    <property type="entry name" value="Amidohydro_3"/>
</dbReference>
<dbReference type="PANTHER" id="PTHR22642">
    <property type="entry name" value="IMIDAZOLONEPROPIONASE"/>
    <property type="match status" value="1"/>
</dbReference>
<keyword evidence="2" id="KW-0378">Hydrolase</keyword>
<proteinExistence type="predicted"/>
<evidence type="ECO:0000313" key="3">
    <source>
        <dbReference type="Proteomes" id="UP000297535"/>
    </source>
</evidence>
<dbReference type="AlphaFoldDB" id="A0A4Z0NJG3"/>
<dbReference type="RefSeq" id="WP_135417863.1">
    <property type="nucleotide sequence ID" value="NZ_SRLB01000021.1"/>
</dbReference>
<reference evidence="2 3" key="1">
    <citation type="submission" date="2019-04" db="EMBL/GenBank/DDBJ databases">
        <authorList>
            <person name="Feng G."/>
            <person name="Zhu H."/>
        </authorList>
    </citation>
    <scope>NUCLEOTIDE SEQUENCE [LARGE SCALE GENOMIC DNA]</scope>
    <source>
        <strain evidence="2 3">6HR-1</strain>
    </source>
</reference>
<dbReference type="PANTHER" id="PTHR22642:SF2">
    <property type="entry name" value="PROTEIN LONG AFTER FAR-RED 3"/>
    <property type="match status" value="1"/>
</dbReference>
<evidence type="ECO:0000259" key="1">
    <source>
        <dbReference type="Pfam" id="PF07969"/>
    </source>
</evidence>
<dbReference type="EMBL" id="SRLB01000021">
    <property type="protein sequence ID" value="TGD96150.1"/>
    <property type="molecule type" value="Genomic_DNA"/>
</dbReference>
<dbReference type="GO" id="GO:0016810">
    <property type="term" value="F:hydrolase activity, acting on carbon-nitrogen (but not peptide) bonds"/>
    <property type="evidence" value="ECO:0007669"/>
    <property type="project" value="InterPro"/>
</dbReference>
<dbReference type="Gene3D" id="2.30.40.10">
    <property type="entry name" value="Urease, subunit C, domain 1"/>
    <property type="match status" value="1"/>
</dbReference>
<dbReference type="Gene3D" id="3.10.310.70">
    <property type="match status" value="1"/>
</dbReference>
<dbReference type="Pfam" id="PF07969">
    <property type="entry name" value="Amidohydro_3"/>
    <property type="match status" value="1"/>
</dbReference>
<feature type="domain" description="Amidohydrolase 3" evidence="1">
    <location>
        <begin position="53"/>
        <end position="537"/>
    </location>
</feature>
<dbReference type="Proteomes" id="UP000297535">
    <property type="component" value="Unassembled WGS sequence"/>
</dbReference>
<protein>
    <submittedName>
        <fullName evidence="2">Amidohydrolase</fullName>
    </submittedName>
</protein>
<dbReference type="InterPro" id="IPR032466">
    <property type="entry name" value="Metal_Hydrolase"/>
</dbReference>
<organism evidence="2 3">
    <name type="scientific">Methylobacterium nonmethylotrophicum</name>
    <dbReference type="NCBI Taxonomy" id="1141884"/>
    <lineage>
        <taxon>Bacteria</taxon>
        <taxon>Pseudomonadati</taxon>
        <taxon>Pseudomonadota</taxon>
        <taxon>Alphaproteobacteria</taxon>
        <taxon>Hyphomicrobiales</taxon>
        <taxon>Methylobacteriaceae</taxon>
        <taxon>Methylobacterium</taxon>
    </lineage>
</organism>
<dbReference type="CDD" id="cd01300">
    <property type="entry name" value="YtcJ_like"/>
    <property type="match status" value="1"/>
</dbReference>
<name>A0A4Z0NJG3_9HYPH</name>
<comment type="caution">
    <text evidence="2">The sequence shown here is derived from an EMBL/GenBank/DDBJ whole genome shotgun (WGS) entry which is preliminary data.</text>
</comment>
<dbReference type="Gene3D" id="3.20.20.140">
    <property type="entry name" value="Metal-dependent hydrolases"/>
    <property type="match status" value="1"/>
</dbReference>
<sequence length="544" mass="57516">MAAFPKADTILTNGRVFCGLREGMEEAVALWAGKVLATGSAADLASLIGPGTRVIDLGGRLATPGLYDAHMHLLPYGLGMLDIDATPAAARTLDALLARIRERAQALPPGRWILARGYDQFELDVKRHPFREELDAVAPDHPVYLVRACGHVAVANSLALKLAGIDEATPVPQGGAIEQQNGRLTGLLAETGRDRLKAVLPAPTDEDLVAAIERAGEACLSYGITSVMDAGVGMRAGYREVAAYRNAQRSGRLPVRANLCLLGGPGGIVERAFADGAITGAGDDSLRVGPVKIFTDGSAGGRTAAMSRPYLGEPETLGLSLLTDPEMDAYVADYHAKGYQLAVHAIGDAAIEQTLNAFEKALTAMPDPARRHRIEHCGFNSPAQIDRMVRLGVEPVPQPVFIHDFGDLYVSVLGEARAAASYPMKTWLDRGLAAAASSDAPVCDIDPFPNLFTMLTRKTSRGTIIGGEERLSLPEALHAYTALGAYVNKAEGHRGRLVPGLAADIAVFSRDMTSAAPEEILSGTRCDLAIRGGTIVYDRGGEAA</sequence>
<dbReference type="SUPFAM" id="SSF51556">
    <property type="entry name" value="Metallo-dependent hydrolases"/>
    <property type="match status" value="1"/>
</dbReference>
<keyword evidence="3" id="KW-1185">Reference proteome</keyword>
<dbReference type="SUPFAM" id="SSF51338">
    <property type="entry name" value="Composite domain of metallo-dependent hydrolases"/>
    <property type="match status" value="1"/>
</dbReference>
<dbReference type="InterPro" id="IPR033932">
    <property type="entry name" value="YtcJ-like"/>
</dbReference>
<dbReference type="OrthoDB" id="9811399at2"/>
<gene>
    <name evidence="2" type="ORF">EU555_24625</name>
</gene>
<accession>A0A4Z0NJG3</accession>
<evidence type="ECO:0000313" key="2">
    <source>
        <dbReference type="EMBL" id="TGD96150.1"/>
    </source>
</evidence>